<dbReference type="AlphaFoldDB" id="A0A9N8D9R4"/>
<gene>
    <name evidence="2" type="ORF">SEMRO_26_G017630.1</name>
</gene>
<keyword evidence="1" id="KW-0732">Signal</keyword>
<name>A0A9N8D9R4_9STRA</name>
<feature type="chain" id="PRO_5040124316" evidence="1">
    <location>
        <begin position="17"/>
        <end position="209"/>
    </location>
</feature>
<dbReference type="Pfam" id="PF11360">
    <property type="entry name" value="DUF3110"/>
    <property type="match status" value="1"/>
</dbReference>
<dbReference type="Proteomes" id="UP001153069">
    <property type="component" value="Unassembled WGS sequence"/>
</dbReference>
<feature type="signal peptide" evidence="1">
    <location>
        <begin position="1"/>
        <end position="16"/>
    </location>
</feature>
<evidence type="ECO:0000313" key="3">
    <source>
        <dbReference type="Proteomes" id="UP001153069"/>
    </source>
</evidence>
<dbReference type="EMBL" id="CAICTM010000026">
    <property type="protein sequence ID" value="CAB9497820.1"/>
    <property type="molecule type" value="Genomic_DNA"/>
</dbReference>
<accession>A0A9N8D9R4</accession>
<dbReference type="InterPro" id="IPR021503">
    <property type="entry name" value="DUF3110"/>
</dbReference>
<evidence type="ECO:0000256" key="1">
    <source>
        <dbReference type="SAM" id="SignalP"/>
    </source>
</evidence>
<keyword evidence="3" id="KW-1185">Reference proteome</keyword>
<proteinExistence type="predicted"/>
<sequence>MNSILMILCMLPLAHSFVTTPSFVRPQTSLFANKKKKSDSFDMKELKHRINELTNPYHELFAEDWNVEERPEQVHVVLFNPDTEEQGLHSIEYPAGSGSNFVLAFSSKEAVDKFASTLKAQNFAADPSPTVYELDALESFCDMLGIFVQVVPDGMEILPPTKNVQTLGKHNRHLKEEKNRLDYIFGMFEMEVDELGLMVPEEEEVGAWE</sequence>
<dbReference type="OrthoDB" id="187941at2759"/>
<evidence type="ECO:0000313" key="2">
    <source>
        <dbReference type="EMBL" id="CAB9497820.1"/>
    </source>
</evidence>
<organism evidence="2 3">
    <name type="scientific">Seminavis robusta</name>
    <dbReference type="NCBI Taxonomy" id="568900"/>
    <lineage>
        <taxon>Eukaryota</taxon>
        <taxon>Sar</taxon>
        <taxon>Stramenopiles</taxon>
        <taxon>Ochrophyta</taxon>
        <taxon>Bacillariophyta</taxon>
        <taxon>Bacillariophyceae</taxon>
        <taxon>Bacillariophycidae</taxon>
        <taxon>Naviculales</taxon>
        <taxon>Naviculaceae</taxon>
        <taxon>Seminavis</taxon>
    </lineage>
</organism>
<reference evidence="2" key="1">
    <citation type="submission" date="2020-06" db="EMBL/GenBank/DDBJ databases">
        <authorList>
            <consortium name="Plant Systems Biology data submission"/>
        </authorList>
    </citation>
    <scope>NUCLEOTIDE SEQUENCE</scope>
    <source>
        <strain evidence="2">D6</strain>
    </source>
</reference>
<comment type="caution">
    <text evidence="2">The sequence shown here is derived from an EMBL/GenBank/DDBJ whole genome shotgun (WGS) entry which is preliminary data.</text>
</comment>
<protein>
    <submittedName>
        <fullName evidence="2">Uncharacterized protein</fullName>
    </submittedName>
</protein>